<keyword evidence="1" id="KW-0175">Coiled coil</keyword>
<protein>
    <submittedName>
        <fullName evidence="3">AAA family ATPase</fullName>
    </submittedName>
</protein>
<reference evidence="3" key="1">
    <citation type="submission" date="2022-03" db="EMBL/GenBank/DDBJ databases">
        <title>Genome Sequence of a New Salmonella enterica Strain (Salmonella Abeokuta) isolated from Poultry Feed in Nigeria.</title>
        <authorList>
            <person name="Fagbamila I."/>
            <person name="Barco L."/>
            <person name="Monorella C."/>
            <person name="Beld M.V.D."/>
            <person name="Mooijman K."/>
            <person name="Hernandez-Segura A."/>
            <person name="Orsini M."/>
            <person name="Ajayi O."/>
            <person name="Ngulukun S."/>
            <person name="Jambalang A.-R."/>
            <person name="Sati N."/>
            <person name="Emmennaa P."/>
            <person name="Ankeli P."/>
            <person name="Muhammad M."/>
        </authorList>
    </citation>
    <scope>NUCLEOTIDE SEQUENCE</scope>
    <source>
        <strain evidence="3">OG19FER4</strain>
    </source>
</reference>
<dbReference type="InterPro" id="IPR027417">
    <property type="entry name" value="P-loop_NTPase"/>
</dbReference>
<organism evidence="3">
    <name type="scientific">Salmonella enterica subsp. enterica serovar Abeokuta</name>
    <dbReference type="NCBI Taxonomy" id="2926665"/>
    <lineage>
        <taxon>Bacteria</taxon>
        <taxon>Pseudomonadati</taxon>
        <taxon>Pseudomonadota</taxon>
        <taxon>Gammaproteobacteria</taxon>
        <taxon>Enterobacterales</taxon>
        <taxon>Enterobacteriaceae</taxon>
        <taxon>Salmonella</taxon>
    </lineage>
</organism>
<gene>
    <name evidence="3" type="ORF">MOV10_02985</name>
</gene>
<feature type="domain" description="Protein CR006 P-loop" evidence="2">
    <location>
        <begin position="16"/>
        <end position="708"/>
    </location>
</feature>
<dbReference type="Gene3D" id="3.40.50.300">
    <property type="entry name" value="P-loop containing nucleotide triphosphate hydrolases"/>
    <property type="match status" value="2"/>
</dbReference>
<name>A0A8T9IM12_SALET</name>
<dbReference type="AlphaFoldDB" id="A0A8T9IM12"/>
<dbReference type="EMBL" id="CP093445">
    <property type="protein sequence ID" value="UNO34592.1"/>
    <property type="molecule type" value="Genomic_DNA"/>
</dbReference>
<evidence type="ECO:0000313" key="3">
    <source>
        <dbReference type="EMBL" id="UNO34592.1"/>
    </source>
</evidence>
<sequence length="726" mass="84460">MTKLFIKSVRSYHPDIDTEFDFSSKVTLIYGLNGSGKSTISGYFFNPKNPEYEKCRLAPEEDVQFLVFNQDYIDETFHNSQTQPGVFTLNNENAEITKKIEENKQTLIKNNKKIDLKQTEIQEKREAKESVLSKIIDEIWNRTANIRKSEISGLVNWMSRKQKLFEAIDLHDKVKSNEFTELEERYNYLEKFKEVKYTPVPKLILPILSDEEHQILKSPLLSSGNSHLSKFIEKLSNSDWVRNGVRYLSEDQCPFCQQHLDCEWLKEELDSIFNETYNETLSQIEALKERYAVWKSNIDNYLVNFEGLTAIIDESLLAKNINDIRNHYDSNERLIVKKLSSPSKSVGLITDIDVADNLNKQVNHINEQIAVHNKKIDNYDDERGILTQDLLSHLKFINEASLNRYHEQEKELDDLIDRLNDEVKTINSQNAKLQEESRLKASEVVNIEETINKINDSLVSLGITGFTLIKHQDESETYKLHREGQSNAKSVFKSLSEGEKTIISFLYFIEQCKGLKNKNDMIKDKFIVIDDPISSLSHNYIYEISSMIFNDLILKEIAKKFIVLTHSLFFFQELVITASSEKKIIKDWAFYRIIKGAHSQCLKLKKDELLNEYQSLWQTLKDAKNGIVNPVILPNVMRNILEYYFSFSCKKDRLKEVLKTLADSHAEPRYNSFYRFINRHSHSDGKNIQTIGAIDAHVYLEMFERIFKDTGDDAHFNAMMSDEAIA</sequence>
<dbReference type="Pfam" id="PF13166">
    <property type="entry name" value="AAA_13"/>
    <property type="match status" value="1"/>
</dbReference>
<dbReference type="RefSeq" id="WP_242105671.1">
    <property type="nucleotide sequence ID" value="NZ_CP093445.1"/>
</dbReference>
<accession>A0A8T9IM12</accession>
<dbReference type="SUPFAM" id="SSF52540">
    <property type="entry name" value="P-loop containing nucleoside triphosphate hydrolases"/>
    <property type="match status" value="1"/>
</dbReference>
<evidence type="ECO:0000256" key="1">
    <source>
        <dbReference type="SAM" id="Coils"/>
    </source>
</evidence>
<proteinExistence type="predicted"/>
<evidence type="ECO:0000259" key="2">
    <source>
        <dbReference type="Pfam" id="PF13166"/>
    </source>
</evidence>
<dbReference type="InterPro" id="IPR026866">
    <property type="entry name" value="CR006_AAA"/>
</dbReference>
<feature type="coiled-coil region" evidence="1">
    <location>
        <begin position="355"/>
        <end position="436"/>
    </location>
</feature>